<dbReference type="FunFam" id="3.40.50.970:FF:000019">
    <property type="entry name" value="Pyruvate decarboxylase isozyme"/>
    <property type="match status" value="1"/>
</dbReference>
<evidence type="ECO:0000256" key="5">
    <source>
        <dbReference type="ARBA" id="ARBA00020054"/>
    </source>
</evidence>
<dbReference type="PIRSF" id="PIRSF036565">
    <property type="entry name" value="Pyruvt_ip_decrb"/>
    <property type="match status" value="1"/>
</dbReference>
<dbReference type="InterPro" id="IPR047214">
    <property type="entry name" value="TPP_PDC_IPDC"/>
</dbReference>
<dbReference type="CDD" id="cd07038">
    <property type="entry name" value="TPP_PYR_PDC_IPDC_like"/>
    <property type="match status" value="1"/>
</dbReference>
<dbReference type="InterPro" id="IPR012001">
    <property type="entry name" value="Thiamin_PyroP_enz_TPP-bd_dom"/>
</dbReference>
<dbReference type="PROSITE" id="PS00187">
    <property type="entry name" value="TPP_ENZYMES"/>
    <property type="match status" value="1"/>
</dbReference>
<dbReference type="InterPro" id="IPR012110">
    <property type="entry name" value="PDC/IPDC-like"/>
</dbReference>
<evidence type="ECO:0000256" key="8">
    <source>
        <dbReference type="ARBA" id="ARBA00022842"/>
    </source>
</evidence>
<dbReference type="PANTHER" id="PTHR43452:SF30">
    <property type="entry name" value="PYRUVATE DECARBOXYLASE ISOZYME 1-RELATED"/>
    <property type="match status" value="1"/>
</dbReference>
<evidence type="ECO:0000256" key="9">
    <source>
        <dbReference type="ARBA" id="ARBA00023052"/>
    </source>
</evidence>
<evidence type="ECO:0000256" key="3">
    <source>
        <dbReference type="ARBA" id="ARBA00002938"/>
    </source>
</evidence>
<proteinExistence type="inferred from homology"/>
<dbReference type="Pfam" id="PF02776">
    <property type="entry name" value="TPP_enzyme_N"/>
    <property type="match status" value="1"/>
</dbReference>
<keyword evidence="10" id="KW-0456">Lyase</keyword>
<comment type="caution">
    <text evidence="16">The sequence shown here is derived from an EMBL/GenBank/DDBJ whole genome shotgun (WGS) entry which is preliminary data.</text>
</comment>
<keyword evidence="9 12" id="KW-0786">Thiamine pyrophosphate</keyword>
<dbReference type="GO" id="GO:0004737">
    <property type="term" value="F:pyruvate decarboxylase activity"/>
    <property type="evidence" value="ECO:0007669"/>
    <property type="project" value="TreeGrafter"/>
</dbReference>
<feature type="domain" description="Thiamine pyrophosphate enzyme N-terminal TPP-binding" evidence="15">
    <location>
        <begin position="12"/>
        <end position="115"/>
    </location>
</feature>
<evidence type="ECO:0000313" key="16">
    <source>
        <dbReference type="EMBL" id="RRQ05739.1"/>
    </source>
</evidence>
<keyword evidence="17" id="KW-1185">Reference proteome</keyword>
<dbReference type="SUPFAM" id="SSF52467">
    <property type="entry name" value="DHS-like NAD/FAD-binding domain"/>
    <property type="match status" value="1"/>
</dbReference>
<protein>
    <recommendedName>
        <fullName evidence="5">Alpha-keto-acid decarboxylase</fullName>
    </recommendedName>
</protein>
<dbReference type="InterPro" id="IPR047213">
    <property type="entry name" value="TPP_PYR_PDC_IPDC-like"/>
</dbReference>
<comment type="function">
    <text evidence="3">Decarboxylates branched-chain and aromatic alpha-keto acids to aldehydes.</text>
</comment>
<dbReference type="InterPro" id="IPR000399">
    <property type="entry name" value="TPP-bd_CS"/>
</dbReference>
<dbReference type="GO" id="GO:0005829">
    <property type="term" value="C:cytosol"/>
    <property type="evidence" value="ECO:0007669"/>
    <property type="project" value="TreeGrafter"/>
</dbReference>
<sequence length="555" mass="59753">MNDTTSGRTYRVVDYLLDRLAELGLTEVFGVPGDYNMSILDVVDDHDRLRWVGNANELNAAYAADGYARARGLGALITTYGVGELSAANGIGGAYAEYSPVLHIVGAPKDELQEQRLLLHHSLGDGNFEHFRDMARHITVADAHLTARNAAAEIDRVLREVVLESRPGYLMLPADVVEAPVYRPSGPLRDLERTSSQDAVEAFRAAAREQLDGRRTTILADLLVQRLGATDAFDRLLEATDVPFSTSAWGKTLVNVSLDRFAGVYAGGASDERVRAAVEDAETLVSIGVVLNDTLTAGFTDNIDPGRVISVDSGVSSVGGQMFAPLALRDAVDVLTDLAKEKAWVPQPLDDASRPEADPADADAPLTQADLWPTIAAAVGEGQTVLADQGTSFFGVAPLRMPKDALFLGQPMWGSIGYTLPACLGVALAVPERRAVLLIGDGSAQLTVQEIGTMLREKVNPVIIVVNNDGYTVEREIHGRNRHYNDIVRYDWQTLPAAFGATEDTALTLKVTTLRELKDAIATAKKTTDRMVVVEVVTDRNDVPTLLAKVAGAMK</sequence>
<dbReference type="EMBL" id="PQNQ01000001">
    <property type="protein sequence ID" value="RRQ05739.1"/>
    <property type="molecule type" value="Genomic_DNA"/>
</dbReference>
<feature type="domain" description="Thiamine pyrophosphate enzyme TPP-binding" evidence="14">
    <location>
        <begin position="401"/>
        <end position="536"/>
    </location>
</feature>
<evidence type="ECO:0000313" key="17">
    <source>
        <dbReference type="Proteomes" id="UP000278422"/>
    </source>
</evidence>
<evidence type="ECO:0000256" key="2">
    <source>
        <dbReference type="ARBA" id="ARBA00001964"/>
    </source>
</evidence>
<feature type="binding site" evidence="11">
    <location>
        <position position="468"/>
    </location>
    <ligand>
        <name>Mg(2+)</name>
        <dbReference type="ChEBI" id="CHEBI:18420"/>
    </ligand>
</feature>
<evidence type="ECO:0000259" key="15">
    <source>
        <dbReference type="Pfam" id="PF02776"/>
    </source>
</evidence>
<dbReference type="SUPFAM" id="SSF52518">
    <property type="entry name" value="Thiamin diphosphate-binding fold (THDP-binding)"/>
    <property type="match status" value="2"/>
</dbReference>
<dbReference type="GO" id="GO:0030976">
    <property type="term" value="F:thiamine pyrophosphate binding"/>
    <property type="evidence" value="ECO:0007669"/>
    <property type="project" value="InterPro"/>
</dbReference>
<evidence type="ECO:0000256" key="6">
    <source>
        <dbReference type="ARBA" id="ARBA00022723"/>
    </source>
</evidence>
<evidence type="ECO:0000256" key="10">
    <source>
        <dbReference type="ARBA" id="ARBA00023239"/>
    </source>
</evidence>
<accession>A0A3R8PHD6</accession>
<dbReference type="PANTHER" id="PTHR43452">
    <property type="entry name" value="PYRUVATE DECARBOXYLASE"/>
    <property type="match status" value="1"/>
</dbReference>
<keyword evidence="8 11" id="KW-0460">Magnesium</keyword>
<dbReference type="InterPro" id="IPR029035">
    <property type="entry name" value="DHS-like_NAD/FAD-binding_dom"/>
</dbReference>
<comment type="cofactor">
    <cofactor evidence="2">
        <name>thiamine diphosphate</name>
        <dbReference type="ChEBI" id="CHEBI:58937"/>
    </cofactor>
</comment>
<evidence type="ECO:0000256" key="12">
    <source>
        <dbReference type="RuleBase" id="RU362132"/>
    </source>
</evidence>
<organism evidence="16 17">
    <name type="scientific">Corynebacterium bovis</name>
    <dbReference type="NCBI Taxonomy" id="36808"/>
    <lineage>
        <taxon>Bacteria</taxon>
        <taxon>Bacillati</taxon>
        <taxon>Actinomycetota</taxon>
        <taxon>Actinomycetes</taxon>
        <taxon>Mycobacteriales</taxon>
        <taxon>Corynebacteriaceae</taxon>
        <taxon>Corynebacterium</taxon>
    </lineage>
</organism>
<evidence type="ECO:0000256" key="11">
    <source>
        <dbReference type="PIRSR" id="PIRSR036565-2"/>
    </source>
</evidence>
<dbReference type="Gene3D" id="3.40.50.970">
    <property type="match status" value="2"/>
</dbReference>
<dbReference type="GO" id="GO:0000949">
    <property type="term" value="P:aromatic amino acid family catabolic process to alcohol via Ehrlich pathway"/>
    <property type="evidence" value="ECO:0007669"/>
    <property type="project" value="TreeGrafter"/>
</dbReference>
<comment type="cofactor">
    <cofactor evidence="1">
        <name>a metal cation</name>
        <dbReference type="ChEBI" id="CHEBI:25213"/>
    </cofactor>
</comment>
<dbReference type="Proteomes" id="UP000278422">
    <property type="component" value="Unassembled WGS sequence"/>
</dbReference>
<gene>
    <name evidence="16" type="ORF">CXF42_00165</name>
</gene>
<name>A0A3R8PHD6_9CORY</name>
<dbReference type="RefSeq" id="WP_125174326.1">
    <property type="nucleotide sequence ID" value="NZ_JBHYBM010000124.1"/>
</dbReference>
<dbReference type="FunFam" id="3.40.50.970:FF:000024">
    <property type="entry name" value="Pyruvate decarboxylase isozyme"/>
    <property type="match status" value="1"/>
</dbReference>
<evidence type="ECO:0000256" key="7">
    <source>
        <dbReference type="ARBA" id="ARBA00022793"/>
    </source>
</evidence>
<dbReference type="Gene3D" id="3.40.50.1220">
    <property type="entry name" value="TPP-binding domain"/>
    <property type="match status" value="1"/>
</dbReference>
<dbReference type="Pfam" id="PF02775">
    <property type="entry name" value="TPP_enzyme_C"/>
    <property type="match status" value="1"/>
</dbReference>
<dbReference type="Pfam" id="PF00205">
    <property type="entry name" value="TPP_enzyme_M"/>
    <property type="match status" value="1"/>
</dbReference>
<evidence type="ECO:0000259" key="13">
    <source>
        <dbReference type="Pfam" id="PF00205"/>
    </source>
</evidence>
<comment type="cofactor">
    <cofactor evidence="11">
        <name>Mg(2+)</name>
        <dbReference type="ChEBI" id="CHEBI:18420"/>
    </cofactor>
    <text evidence="11">Binds 1 Mg(2+) per subunit.</text>
</comment>
<dbReference type="AlphaFoldDB" id="A0A3R8PHD6"/>
<dbReference type="GO" id="GO:0000287">
    <property type="term" value="F:magnesium ion binding"/>
    <property type="evidence" value="ECO:0007669"/>
    <property type="project" value="InterPro"/>
</dbReference>
<feature type="binding site" evidence="11">
    <location>
        <position position="441"/>
    </location>
    <ligand>
        <name>Mg(2+)</name>
        <dbReference type="ChEBI" id="CHEBI:18420"/>
    </ligand>
</feature>
<dbReference type="CDD" id="cd02005">
    <property type="entry name" value="TPP_PDC_IPDC"/>
    <property type="match status" value="1"/>
</dbReference>
<keyword evidence="6 11" id="KW-0479">Metal-binding</keyword>
<evidence type="ECO:0000256" key="1">
    <source>
        <dbReference type="ARBA" id="ARBA00001920"/>
    </source>
</evidence>
<keyword evidence="7" id="KW-0210">Decarboxylase</keyword>
<dbReference type="InterPro" id="IPR011766">
    <property type="entry name" value="TPP_enzyme_TPP-bd"/>
</dbReference>
<comment type="similarity">
    <text evidence="4 12">Belongs to the TPP enzyme family.</text>
</comment>
<evidence type="ECO:0000256" key="4">
    <source>
        <dbReference type="ARBA" id="ARBA00007812"/>
    </source>
</evidence>
<feature type="domain" description="Thiamine pyrophosphate enzyme central" evidence="13">
    <location>
        <begin position="214"/>
        <end position="322"/>
    </location>
</feature>
<dbReference type="InterPro" id="IPR012000">
    <property type="entry name" value="Thiamin_PyroP_enz_cen_dom"/>
</dbReference>
<dbReference type="InterPro" id="IPR029061">
    <property type="entry name" value="THDP-binding"/>
</dbReference>
<evidence type="ECO:0000259" key="14">
    <source>
        <dbReference type="Pfam" id="PF02775"/>
    </source>
</evidence>
<reference evidence="16 17" key="1">
    <citation type="submission" date="2018-01" db="EMBL/GenBank/DDBJ databases">
        <title>Twenty Corynebacterium bovis Genomes.</title>
        <authorList>
            <person name="Gulvik C.A."/>
        </authorList>
    </citation>
    <scope>NUCLEOTIDE SEQUENCE [LARGE SCALE GENOMIC DNA]</scope>
    <source>
        <strain evidence="16 17">16-2004</strain>
    </source>
</reference>
<keyword evidence="16" id="KW-0670">Pyruvate</keyword>
<feature type="binding site" evidence="11">
    <location>
        <position position="470"/>
    </location>
    <ligand>
        <name>Mg(2+)</name>
        <dbReference type="ChEBI" id="CHEBI:18420"/>
    </ligand>
</feature>